<sequence length="319" mass="34896">MQRILPRGEIEELDHNAIVRVRLPERATVFAARAARLRQLATDNPVADYLSLMADLVEAQQAMLADSSFPGADAARIDLAQTHGMPPLQAVGWRRDPQWTGVLRRLAQRLEALPDAPTEAVEVCQGLRRKLEEAPEAIEALADALLEEREEGVDSAAAPIVMAALQVYWTDLASRFDPGQLPVASPFGVCPVCGSLPVASVVRVGGQLEGYRYLCCSLCASEWHMVRVTCTHCQDTETVAYHAIEGRSEAIRAESCDHCHTYRKIFYQEKDLYVEPVADDLASLALDVLMGEAGYSRASGNPLLWHGSEGSSESEGPED</sequence>
<accession>A0A157NHG2</accession>
<proteinExistence type="inferred from homology"/>
<name>A0A157NHG2_9BORD</name>
<reference evidence="6 7" key="1">
    <citation type="submission" date="2016-03" db="EMBL/GenBank/DDBJ databases">
        <authorList>
            <consortium name="Pathogen Informatics"/>
        </authorList>
    </citation>
    <scope>NUCLEOTIDE SEQUENCE [LARGE SCALE GENOMIC DNA]</scope>
    <source>
        <strain evidence="6 7">NCTC13364</strain>
    </source>
</reference>
<dbReference type="Proteomes" id="UP000077037">
    <property type="component" value="Unassembled WGS sequence"/>
</dbReference>
<dbReference type="InterPro" id="IPR006452">
    <property type="entry name" value="Formate_DH_accessory"/>
</dbReference>
<dbReference type="SUPFAM" id="SSF144020">
    <property type="entry name" value="FdhE-like"/>
    <property type="match status" value="1"/>
</dbReference>
<dbReference type="EMBL" id="FKBS01000014">
    <property type="protein sequence ID" value="SAI20755.1"/>
    <property type="molecule type" value="Genomic_DNA"/>
</dbReference>
<dbReference type="RefSeq" id="WP_066410553.1">
    <property type="nucleotide sequence ID" value="NZ_FKBS01000014.1"/>
</dbReference>
<evidence type="ECO:0000259" key="5">
    <source>
        <dbReference type="Pfam" id="PF24860"/>
    </source>
</evidence>
<dbReference type="InterPro" id="IPR024064">
    <property type="entry name" value="FdhE-like_sf"/>
</dbReference>
<dbReference type="PIRSF" id="PIRSF018296">
    <property type="entry name" value="Format_dh_formtn"/>
    <property type="match status" value="1"/>
</dbReference>
<evidence type="ECO:0000259" key="4">
    <source>
        <dbReference type="Pfam" id="PF24859"/>
    </source>
</evidence>
<dbReference type="OrthoDB" id="9794151at2"/>
<comment type="subcellular location">
    <subcellularLocation>
        <location evidence="2">Cytoplasm</location>
    </subcellularLocation>
</comment>
<dbReference type="Pfam" id="PF04216">
    <property type="entry name" value="FdhE_N"/>
    <property type="match status" value="1"/>
</dbReference>
<dbReference type="InterPro" id="IPR056796">
    <property type="entry name" value="FdhE_C"/>
</dbReference>
<feature type="domain" description="FdhE N-terminal" evidence="3">
    <location>
        <begin position="20"/>
        <end position="183"/>
    </location>
</feature>
<dbReference type="Pfam" id="PF24859">
    <property type="entry name" value="FdhE_central"/>
    <property type="match status" value="1"/>
</dbReference>
<evidence type="ECO:0000313" key="6">
    <source>
        <dbReference type="EMBL" id="SAI20755.1"/>
    </source>
</evidence>
<evidence type="ECO:0000259" key="3">
    <source>
        <dbReference type="Pfam" id="PF04216"/>
    </source>
</evidence>
<dbReference type="Pfam" id="PF24860">
    <property type="entry name" value="FdhE_C"/>
    <property type="match status" value="1"/>
</dbReference>
<protein>
    <recommendedName>
        <fullName evidence="2">Protein FdhE homolog</fullName>
    </recommendedName>
</protein>
<evidence type="ECO:0000313" key="7">
    <source>
        <dbReference type="Proteomes" id="UP000077037"/>
    </source>
</evidence>
<dbReference type="CDD" id="cd16341">
    <property type="entry name" value="FdhE"/>
    <property type="match status" value="1"/>
</dbReference>
<dbReference type="NCBIfam" id="TIGR01562">
    <property type="entry name" value="FdhE"/>
    <property type="match status" value="1"/>
</dbReference>
<dbReference type="GO" id="GO:0008199">
    <property type="term" value="F:ferric iron binding"/>
    <property type="evidence" value="ECO:0007669"/>
    <property type="project" value="TreeGrafter"/>
</dbReference>
<gene>
    <name evidence="2 6" type="primary">fdhE</name>
    <name evidence="6" type="ORF">SAMEA1982600_01669</name>
</gene>
<organism evidence="6 7">
    <name type="scientific">Bordetella ansorpii</name>
    <dbReference type="NCBI Taxonomy" id="288768"/>
    <lineage>
        <taxon>Bacteria</taxon>
        <taxon>Pseudomonadati</taxon>
        <taxon>Pseudomonadota</taxon>
        <taxon>Betaproteobacteria</taxon>
        <taxon>Burkholderiales</taxon>
        <taxon>Alcaligenaceae</taxon>
        <taxon>Bordetella</taxon>
    </lineage>
</organism>
<dbReference type="AlphaFoldDB" id="A0A157NHG2"/>
<dbReference type="Gene3D" id="3.90.1670.10">
    <property type="entry name" value="FdhE-like domain"/>
    <property type="match status" value="1"/>
</dbReference>
<dbReference type="GO" id="GO:0005829">
    <property type="term" value="C:cytosol"/>
    <property type="evidence" value="ECO:0007669"/>
    <property type="project" value="TreeGrafter"/>
</dbReference>
<dbReference type="HAMAP" id="MF_00611">
    <property type="entry name" value="FdeH"/>
    <property type="match status" value="1"/>
</dbReference>
<dbReference type="InterPro" id="IPR056774">
    <property type="entry name" value="FdhE_N"/>
</dbReference>
<dbReference type="GO" id="GO:0051604">
    <property type="term" value="P:protein maturation"/>
    <property type="evidence" value="ECO:0007669"/>
    <property type="project" value="TreeGrafter"/>
</dbReference>
<feature type="domain" description="FdhE central" evidence="4">
    <location>
        <begin position="189"/>
        <end position="227"/>
    </location>
</feature>
<keyword evidence="1 2" id="KW-0963">Cytoplasm</keyword>
<comment type="similarity">
    <text evidence="2">Belongs to the FdhE family.</text>
</comment>
<comment type="function">
    <text evidence="2">Necessary for formate dehydrogenase activity.</text>
</comment>
<feature type="domain" description="FdhE C-terminal" evidence="5">
    <location>
        <begin position="228"/>
        <end position="304"/>
    </location>
</feature>
<evidence type="ECO:0000256" key="1">
    <source>
        <dbReference type="ARBA" id="ARBA00022490"/>
    </source>
</evidence>
<dbReference type="PANTHER" id="PTHR37689:SF1">
    <property type="entry name" value="PROTEIN FDHE"/>
    <property type="match status" value="1"/>
</dbReference>
<dbReference type="InterPro" id="IPR056797">
    <property type="entry name" value="FdhE_central"/>
</dbReference>
<evidence type="ECO:0000256" key="2">
    <source>
        <dbReference type="HAMAP-Rule" id="MF_00611"/>
    </source>
</evidence>
<dbReference type="PANTHER" id="PTHR37689">
    <property type="entry name" value="PROTEIN FDHE"/>
    <property type="match status" value="1"/>
</dbReference>